<evidence type="ECO:0000313" key="1">
    <source>
        <dbReference type="EMBL" id="EST44944.1"/>
    </source>
</evidence>
<dbReference type="EMBL" id="KI546101">
    <property type="protein sequence ID" value="EST44944.1"/>
    <property type="molecule type" value="Genomic_DNA"/>
</dbReference>
<dbReference type="GO" id="GO:0003677">
    <property type="term" value="F:DNA binding"/>
    <property type="evidence" value="ECO:0007669"/>
    <property type="project" value="UniProtKB-KW"/>
</dbReference>
<dbReference type="VEuPathDB" id="GiardiaDB:SS50377_25399"/>
<dbReference type="EMBL" id="AUWU02000005">
    <property type="protein sequence ID" value="KAH0573279.1"/>
    <property type="molecule type" value="Genomic_DNA"/>
</dbReference>
<reference evidence="1 2" key="1">
    <citation type="journal article" date="2014" name="PLoS Genet.">
        <title>The Genome of Spironucleus salmonicida Highlights a Fish Pathogen Adapted to Fluctuating Environments.</title>
        <authorList>
            <person name="Xu F."/>
            <person name="Jerlstrom-Hultqvist J."/>
            <person name="Einarsson E."/>
            <person name="Astvaldsson A."/>
            <person name="Svard S.G."/>
            <person name="Andersson J.O."/>
        </authorList>
    </citation>
    <scope>NUCLEOTIDE SEQUENCE</scope>
    <source>
        <strain evidence="2">ATCC 50377</strain>
    </source>
</reference>
<dbReference type="InterPro" id="IPR009057">
    <property type="entry name" value="Homeodomain-like_sf"/>
</dbReference>
<dbReference type="Proteomes" id="UP000018208">
    <property type="component" value="Unassembled WGS sequence"/>
</dbReference>
<dbReference type="AlphaFoldDB" id="V6LVU6"/>
<evidence type="ECO:0000313" key="3">
    <source>
        <dbReference type="Proteomes" id="UP000018208"/>
    </source>
</evidence>
<accession>V6LVU6</accession>
<gene>
    <name evidence="1" type="ORF">SS50377_14961</name>
    <name evidence="2" type="ORF">SS50377_25399</name>
</gene>
<organism evidence="1">
    <name type="scientific">Spironucleus salmonicida</name>
    <dbReference type="NCBI Taxonomy" id="348837"/>
    <lineage>
        <taxon>Eukaryota</taxon>
        <taxon>Metamonada</taxon>
        <taxon>Diplomonadida</taxon>
        <taxon>Hexamitidae</taxon>
        <taxon>Hexamitinae</taxon>
        <taxon>Spironucleus</taxon>
    </lineage>
</organism>
<proteinExistence type="predicted"/>
<protein>
    <submittedName>
        <fullName evidence="1">Myb-like DNA-binding domain-containing protein</fullName>
    </submittedName>
</protein>
<dbReference type="SUPFAM" id="SSF46689">
    <property type="entry name" value="Homeodomain-like"/>
    <property type="match status" value="1"/>
</dbReference>
<reference evidence="2" key="2">
    <citation type="submission" date="2020-12" db="EMBL/GenBank/DDBJ databases">
        <title>New Spironucleus salmonicida genome in near-complete chromosomes.</title>
        <authorList>
            <person name="Xu F."/>
            <person name="Kurt Z."/>
            <person name="Jimenez-Gonzalez A."/>
            <person name="Astvaldsson A."/>
            <person name="Andersson J.O."/>
            <person name="Svard S.G."/>
        </authorList>
    </citation>
    <scope>NUCLEOTIDE SEQUENCE</scope>
    <source>
        <strain evidence="2">ATCC 50377</strain>
    </source>
</reference>
<evidence type="ECO:0000313" key="2">
    <source>
        <dbReference type="EMBL" id="KAH0573279.1"/>
    </source>
</evidence>
<name>V6LVU6_9EUKA</name>
<keyword evidence="3" id="KW-1185">Reference proteome</keyword>
<keyword evidence="1" id="KW-0238">DNA-binding</keyword>
<sequence>MPLRWTSDETQHLISTTLLHEQLRGRKQILYPAISRPFPNRSTEEVRSKIEYLKRKNRLESPVRPSAFTSEESRLLIIAVQKHGPDFELIQEAYFRKFSAKKLHARYLWQIQNSWNDQFFRKIFPLINYSEDSWGCKNRIVDQSPWDGFLALRDEEEELVGETQE</sequence>